<dbReference type="Proteomes" id="UP000093173">
    <property type="component" value="Unassembled WGS sequence"/>
</dbReference>
<evidence type="ECO:0000256" key="2">
    <source>
        <dbReference type="ARBA" id="ARBA00004713"/>
    </source>
</evidence>
<comment type="similarity">
    <text evidence="3 15">Belongs to the protein kinase superfamily. KdkA/RfaP family.</text>
</comment>
<evidence type="ECO:0000256" key="11">
    <source>
        <dbReference type="ARBA" id="ARBA00022985"/>
    </source>
</evidence>
<evidence type="ECO:0000313" key="17">
    <source>
        <dbReference type="EMBL" id="OCH72736.1"/>
    </source>
</evidence>
<dbReference type="NCBIfam" id="NF002475">
    <property type="entry name" value="PRK01723.1"/>
    <property type="match status" value="1"/>
</dbReference>
<dbReference type="InterPro" id="IPR022826">
    <property type="entry name" value="KDO_kinase"/>
</dbReference>
<protein>
    <recommendedName>
        <fullName evidence="13 15">3-deoxy-D-manno-octulosonic acid kinase</fullName>
        <shortName evidence="15">Kdo kinase</shortName>
        <ecNumber evidence="4 15">2.7.1.166</ecNumber>
    </recommendedName>
</protein>
<feature type="active site" evidence="15">
    <location>
        <position position="167"/>
    </location>
</feature>
<comment type="catalytic activity">
    <reaction evidence="14 15">
        <text>an alpha-Kdo-(2-&gt;6)-lipid IVA + ATP = a 4-O-phospho-alpha-Kdo-(2-&gt;6)-lipid IVA + ADP + H(+)</text>
        <dbReference type="Rhea" id="RHEA:74271"/>
        <dbReference type="ChEBI" id="CHEBI:15378"/>
        <dbReference type="ChEBI" id="CHEBI:30616"/>
        <dbReference type="ChEBI" id="CHEBI:176428"/>
        <dbReference type="ChEBI" id="CHEBI:193140"/>
        <dbReference type="ChEBI" id="CHEBI:456216"/>
        <dbReference type="EC" id="2.7.1.166"/>
    </reaction>
</comment>
<dbReference type="GO" id="GO:0005524">
    <property type="term" value="F:ATP binding"/>
    <property type="evidence" value="ECO:0007669"/>
    <property type="project" value="UniProtKB-UniRule"/>
</dbReference>
<evidence type="ECO:0000256" key="5">
    <source>
        <dbReference type="ARBA" id="ARBA00022475"/>
    </source>
</evidence>
<evidence type="ECO:0000256" key="1">
    <source>
        <dbReference type="ARBA" id="ARBA00004515"/>
    </source>
</evidence>
<dbReference type="UniPathway" id="UPA00958"/>
<evidence type="ECO:0000256" key="9">
    <source>
        <dbReference type="ARBA" id="ARBA00022777"/>
    </source>
</evidence>
<name>A0A1B9QV55_9VIBR</name>
<evidence type="ECO:0000256" key="7">
    <source>
        <dbReference type="ARBA" id="ARBA00022679"/>
    </source>
</evidence>
<dbReference type="EC" id="2.7.1.166" evidence="4 15"/>
<dbReference type="InterPro" id="IPR000719">
    <property type="entry name" value="Prot_kinase_dom"/>
</dbReference>
<keyword evidence="8 15" id="KW-0547">Nucleotide-binding</keyword>
<dbReference type="GO" id="GO:0005886">
    <property type="term" value="C:plasma membrane"/>
    <property type="evidence" value="ECO:0007669"/>
    <property type="project" value="UniProtKB-SubCell"/>
</dbReference>
<keyword evidence="11 15" id="KW-0448">Lipopolysaccharide biosynthesis</keyword>
<dbReference type="GO" id="GO:0009244">
    <property type="term" value="P:lipopolysaccharide core region biosynthetic process"/>
    <property type="evidence" value="ECO:0007669"/>
    <property type="project" value="UniProtKB-UniRule"/>
</dbReference>
<keyword evidence="5 15" id="KW-1003">Cell membrane</keyword>
<evidence type="ECO:0000256" key="10">
    <source>
        <dbReference type="ARBA" id="ARBA00022840"/>
    </source>
</evidence>
<keyword evidence="9 15" id="KW-0418">Kinase</keyword>
<proteinExistence type="inferred from homology"/>
<evidence type="ECO:0000259" key="16">
    <source>
        <dbReference type="PROSITE" id="PS50011"/>
    </source>
</evidence>
<evidence type="ECO:0000256" key="8">
    <source>
        <dbReference type="ARBA" id="ARBA00022741"/>
    </source>
</evidence>
<evidence type="ECO:0000313" key="18">
    <source>
        <dbReference type="Proteomes" id="UP000093173"/>
    </source>
</evidence>
<keyword evidence="18" id="KW-1185">Reference proteome</keyword>
<evidence type="ECO:0000256" key="13">
    <source>
        <dbReference type="ARBA" id="ARBA00029511"/>
    </source>
</evidence>
<evidence type="ECO:0000256" key="12">
    <source>
        <dbReference type="ARBA" id="ARBA00023136"/>
    </source>
</evidence>
<comment type="function">
    <text evidence="15">Catalyzes the ATP-dependent phosphorylation of the 3-deoxy-D-manno-octulosonic acid (Kdo) residue in Kdo-lipid IV(A) at the 4-OH position.</text>
</comment>
<organism evidence="17 18">
    <name type="scientific">Vibrio genomosp. F10</name>
    <dbReference type="NCBI Taxonomy" id="723171"/>
    <lineage>
        <taxon>Bacteria</taxon>
        <taxon>Pseudomonadati</taxon>
        <taxon>Pseudomonadota</taxon>
        <taxon>Gammaproteobacteria</taxon>
        <taxon>Vibrionales</taxon>
        <taxon>Vibrionaceae</taxon>
        <taxon>Vibrio</taxon>
    </lineage>
</organism>
<dbReference type="Gene3D" id="1.10.510.10">
    <property type="entry name" value="Transferase(Phosphotransferase) domain 1"/>
    <property type="match status" value="1"/>
</dbReference>
<feature type="domain" description="Protein kinase" evidence="16">
    <location>
        <begin position="1"/>
        <end position="240"/>
    </location>
</feature>
<dbReference type="GO" id="GO:0004672">
    <property type="term" value="F:protein kinase activity"/>
    <property type="evidence" value="ECO:0007669"/>
    <property type="project" value="InterPro"/>
</dbReference>
<sequence length="240" mass="27541">MFTTKQINNTTYWYDPLMLTEDVESAFSIDYWKENQAILGSAQGRGTTWFVKGEKADLALRHYHRGGLFGKLVRDSYWFTGLKASRAFQELILLNLLTENNVNVPAPVAAKVSKNGLTYKADILVQKLPHAEDLVKILSNEKLSNTDLRNIGRQIRKMHDVNVNHTDLNIHNILIDKDKKVWIIDFDKCRTQSGDSWKASNLDRLQRSFEKEARLGHIRAACFDFSEIKKGYGESTLDYS</sequence>
<dbReference type="SUPFAM" id="SSF56112">
    <property type="entry name" value="Protein kinase-like (PK-like)"/>
    <property type="match status" value="1"/>
</dbReference>
<keyword evidence="7 15" id="KW-0808">Transferase</keyword>
<dbReference type="EMBL" id="MAJZ01000891">
    <property type="protein sequence ID" value="OCH72736.1"/>
    <property type="molecule type" value="Genomic_DNA"/>
</dbReference>
<evidence type="ECO:0000256" key="3">
    <source>
        <dbReference type="ARBA" id="ARBA00010327"/>
    </source>
</evidence>
<keyword evidence="12 15" id="KW-0472">Membrane</keyword>
<dbReference type="HAMAP" id="MF_00521">
    <property type="entry name" value="KDO_kinase"/>
    <property type="match status" value="1"/>
</dbReference>
<reference evidence="18" key="1">
    <citation type="submission" date="2016-06" db="EMBL/GenBank/DDBJ databases">
        <authorList>
            <person name="Hehemann J.-H."/>
            <person name="Arevalo P."/>
            <person name="Datta M.S."/>
            <person name="Polz M.F."/>
        </authorList>
    </citation>
    <scope>NUCLEOTIDE SEQUENCE [LARGE SCALE GENOMIC DNA]</scope>
    <source>
        <strain evidence="18">9CSC122</strain>
    </source>
</reference>
<keyword evidence="6 15" id="KW-0997">Cell inner membrane</keyword>
<gene>
    <name evidence="15" type="primary">kdkA</name>
    <name evidence="17" type="ORF">A6E14_03250</name>
</gene>
<dbReference type="PROSITE" id="PS50011">
    <property type="entry name" value="PROTEIN_KINASE_DOM"/>
    <property type="match status" value="1"/>
</dbReference>
<comment type="caution">
    <text evidence="17">The sequence shown here is derived from an EMBL/GenBank/DDBJ whole genome shotgun (WGS) entry which is preliminary data.</text>
</comment>
<accession>A0A1B9QV55</accession>
<evidence type="ECO:0000256" key="14">
    <source>
        <dbReference type="ARBA" id="ARBA00034417"/>
    </source>
</evidence>
<evidence type="ECO:0000256" key="4">
    <source>
        <dbReference type="ARBA" id="ARBA00011988"/>
    </source>
</evidence>
<dbReference type="RefSeq" id="WP_065577368.1">
    <property type="nucleotide sequence ID" value="NZ_JBNGCH010000891.1"/>
</dbReference>
<dbReference type="Pfam" id="PF06293">
    <property type="entry name" value="Kdo"/>
    <property type="match status" value="1"/>
</dbReference>
<comment type="subcellular location">
    <subcellularLocation>
        <location evidence="1 15">Cell inner membrane</location>
        <topology evidence="1 15">Peripheral membrane protein</topology>
        <orientation evidence="1 15">Cytoplasmic side</orientation>
    </subcellularLocation>
</comment>
<keyword evidence="10 15" id="KW-0067">ATP-binding</keyword>
<dbReference type="AlphaFoldDB" id="A0A1B9QV55"/>
<evidence type="ECO:0000256" key="6">
    <source>
        <dbReference type="ARBA" id="ARBA00022519"/>
    </source>
</evidence>
<dbReference type="InterPro" id="IPR011009">
    <property type="entry name" value="Kinase-like_dom_sf"/>
</dbReference>
<comment type="pathway">
    <text evidence="2 15">Bacterial outer membrane biogenesis; LPS core biosynthesis.</text>
</comment>
<evidence type="ECO:0000256" key="15">
    <source>
        <dbReference type="HAMAP-Rule" id="MF_00521"/>
    </source>
</evidence>